<comment type="caution">
    <text evidence="1">The sequence shown here is derived from an EMBL/GenBank/DDBJ whole genome shotgun (WGS) entry which is preliminary data.</text>
</comment>
<organism evidence="1 2">
    <name type="scientific">Trichonephila inaurata madagascariensis</name>
    <dbReference type="NCBI Taxonomy" id="2747483"/>
    <lineage>
        <taxon>Eukaryota</taxon>
        <taxon>Metazoa</taxon>
        <taxon>Ecdysozoa</taxon>
        <taxon>Arthropoda</taxon>
        <taxon>Chelicerata</taxon>
        <taxon>Arachnida</taxon>
        <taxon>Araneae</taxon>
        <taxon>Araneomorphae</taxon>
        <taxon>Entelegynae</taxon>
        <taxon>Araneoidea</taxon>
        <taxon>Nephilidae</taxon>
        <taxon>Trichonephila</taxon>
        <taxon>Trichonephila inaurata</taxon>
    </lineage>
</organism>
<protein>
    <submittedName>
        <fullName evidence="1">MULE domain-containing protein</fullName>
    </submittedName>
</protein>
<dbReference type="AlphaFoldDB" id="A0A8X6Y5K4"/>
<keyword evidence="2" id="KW-1185">Reference proteome</keyword>
<sequence length="331" mass="39350">MNASQKDMLRFYGNDTICLDFMHKMDAYGFDLATFLVLDKREGFPAAFILSNRQDFTTLTLAFPAIKEHTCISPRVLLITKKEIQVEAYKIVRSLLVETDEAAFDRMSKEALKMLDEKDDMKEFKRYFEQTYSKRSEIRAYCHRKWYRINFNMHIESMHRTIKKGKVSSKIAELRKRRKVGQSLTSLCIRNNEKNGHLAPQKQKFETNSTVQGERQSLDLHITDEEMIICEDRKVLEKEAHVDNLRIASTWTEISKEEFQKKCMQIINKAYPEQYNILTFLRNIGDSLHLFPEANREIVSRTLNMEPPNKKIRYRDMFQQKRRLLRKFQLH</sequence>
<gene>
    <name evidence="1" type="ORF">TNIN_16051</name>
</gene>
<dbReference type="EMBL" id="BMAV01015755">
    <property type="protein sequence ID" value="GFY65922.1"/>
    <property type="molecule type" value="Genomic_DNA"/>
</dbReference>
<name>A0A8X6Y5K4_9ARAC</name>
<evidence type="ECO:0000313" key="2">
    <source>
        <dbReference type="Proteomes" id="UP000886998"/>
    </source>
</evidence>
<proteinExistence type="predicted"/>
<accession>A0A8X6Y5K4</accession>
<evidence type="ECO:0000313" key="1">
    <source>
        <dbReference type="EMBL" id="GFY65922.1"/>
    </source>
</evidence>
<dbReference type="Proteomes" id="UP000886998">
    <property type="component" value="Unassembled WGS sequence"/>
</dbReference>
<reference evidence="1" key="1">
    <citation type="submission" date="2020-08" db="EMBL/GenBank/DDBJ databases">
        <title>Multicomponent nature underlies the extraordinary mechanical properties of spider dragline silk.</title>
        <authorList>
            <person name="Kono N."/>
            <person name="Nakamura H."/>
            <person name="Mori M."/>
            <person name="Yoshida Y."/>
            <person name="Ohtoshi R."/>
            <person name="Malay A.D."/>
            <person name="Moran D.A.P."/>
            <person name="Tomita M."/>
            <person name="Numata K."/>
            <person name="Arakawa K."/>
        </authorList>
    </citation>
    <scope>NUCLEOTIDE SEQUENCE</scope>
</reference>